<protein>
    <submittedName>
        <fullName evidence="1">Uncharacterized protein</fullName>
    </submittedName>
</protein>
<gene>
    <name evidence="1" type="ORF">LOK49_LG04G03174</name>
</gene>
<proteinExistence type="predicted"/>
<evidence type="ECO:0000313" key="2">
    <source>
        <dbReference type="Proteomes" id="UP001060215"/>
    </source>
</evidence>
<sequence>MLPPPLFHARRVVKMGALAVLVLLLLLLILSNFGFALGISNYSNASNCSSCNFTDEKRGVPAGANPLHNR</sequence>
<comment type="caution">
    <text evidence="1">The sequence shown here is derived from an EMBL/GenBank/DDBJ whole genome shotgun (WGS) entry which is preliminary data.</text>
</comment>
<dbReference type="EMBL" id="CM045759">
    <property type="protein sequence ID" value="KAI8018154.1"/>
    <property type="molecule type" value="Genomic_DNA"/>
</dbReference>
<reference evidence="1 2" key="1">
    <citation type="journal article" date="2022" name="Plant J.">
        <title>Chromosome-level genome of Camellia lanceoleosa provides a valuable resource for understanding genome evolution and self-incompatibility.</title>
        <authorList>
            <person name="Gong W."/>
            <person name="Xiao S."/>
            <person name="Wang L."/>
            <person name="Liao Z."/>
            <person name="Chang Y."/>
            <person name="Mo W."/>
            <person name="Hu G."/>
            <person name="Li W."/>
            <person name="Zhao G."/>
            <person name="Zhu H."/>
            <person name="Hu X."/>
            <person name="Ji K."/>
            <person name="Xiang X."/>
            <person name="Song Q."/>
            <person name="Yuan D."/>
            <person name="Jin S."/>
            <person name="Zhang L."/>
        </authorList>
    </citation>
    <scope>NUCLEOTIDE SEQUENCE [LARGE SCALE GENOMIC DNA]</scope>
    <source>
        <strain evidence="1">SQ_2022a</strain>
    </source>
</reference>
<name>A0ACC0HYK3_9ERIC</name>
<dbReference type="Proteomes" id="UP001060215">
    <property type="component" value="Chromosome 2"/>
</dbReference>
<evidence type="ECO:0000313" key="1">
    <source>
        <dbReference type="EMBL" id="KAI8018154.1"/>
    </source>
</evidence>
<keyword evidence="2" id="KW-1185">Reference proteome</keyword>
<accession>A0ACC0HYK3</accession>
<organism evidence="1 2">
    <name type="scientific">Camellia lanceoleosa</name>
    <dbReference type="NCBI Taxonomy" id="1840588"/>
    <lineage>
        <taxon>Eukaryota</taxon>
        <taxon>Viridiplantae</taxon>
        <taxon>Streptophyta</taxon>
        <taxon>Embryophyta</taxon>
        <taxon>Tracheophyta</taxon>
        <taxon>Spermatophyta</taxon>
        <taxon>Magnoliopsida</taxon>
        <taxon>eudicotyledons</taxon>
        <taxon>Gunneridae</taxon>
        <taxon>Pentapetalae</taxon>
        <taxon>asterids</taxon>
        <taxon>Ericales</taxon>
        <taxon>Theaceae</taxon>
        <taxon>Camellia</taxon>
    </lineage>
</organism>